<organism evidence="2 3">
    <name type="scientific">Parasphingorhabdus flavimaris</name>
    <dbReference type="NCBI Taxonomy" id="266812"/>
    <lineage>
        <taxon>Bacteria</taxon>
        <taxon>Pseudomonadati</taxon>
        <taxon>Pseudomonadota</taxon>
        <taxon>Alphaproteobacteria</taxon>
        <taxon>Sphingomonadales</taxon>
        <taxon>Sphingomonadaceae</taxon>
        <taxon>Parasphingorhabdus</taxon>
    </lineage>
</organism>
<dbReference type="SUPFAM" id="SSF48452">
    <property type="entry name" value="TPR-like"/>
    <property type="match status" value="1"/>
</dbReference>
<gene>
    <name evidence="2" type="primary">yaiO</name>
    <name evidence="2" type="ORF">HUO14_08725</name>
</gene>
<accession>A0ABX2N2T6</accession>
<dbReference type="InterPro" id="IPR030887">
    <property type="entry name" value="Beta-barrel_YaiO"/>
</dbReference>
<dbReference type="NCBIfam" id="TIGR04390">
    <property type="entry name" value="OMP_YaiO_dom"/>
    <property type="match status" value="1"/>
</dbReference>
<keyword evidence="1" id="KW-0802">TPR repeat</keyword>
<keyword evidence="3" id="KW-1185">Reference proteome</keyword>
<dbReference type="EMBL" id="JABWMH010000002">
    <property type="protein sequence ID" value="NVD27984.1"/>
    <property type="molecule type" value="Genomic_DNA"/>
</dbReference>
<dbReference type="Proteomes" id="UP000652427">
    <property type="component" value="Unassembled WGS sequence"/>
</dbReference>
<feature type="repeat" description="TPR" evidence="1">
    <location>
        <begin position="12"/>
        <end position="45"/>
    </location>
</feature>
<evidence type="ECO:0000313" key="2">
    <source>
        <dbReference type="EMBL" id="NVD27984.1"/>
    </source>
</evidence>
<name>A0ABX2N2T6_9SPHN</name>
<dbReference type="PROSITE" id="PS50005">
    <property type="entry name" value="TPR"/>
    <property type="match status" value="1"/>
</dbReference>
<protein>
    <submittedName>
        <fullName evidence="2">YaiO family outer membrane beta-barrel protein</fullName>
    </submittedName>
</protein>
<dbReference type="InterPro" id="IPR019734">
    <property type="entry name" value="TPR_rpt"/>
</dbReference>
<dbReference type="InterPro" id="IPR011990">
    <property type="entry name" value="TPR-like_helical_dom_sf"/>
</dbReference>
<evidence type="ECO:0000313" key="3">
    <source>
        <dbReference type="Proteomes" id="UP000652427"/>
    </source>
</evidence>
<evidence type="ECO:0000256" key="1">
    <source>
        <dbReference type="PROSITE-ProRule" id="PRU00339"/>
    </source>
</evidence>
<dbReference type="Pfam" id="PF14559">
    <property type="entry name" value="TPR_19"/>
    <property type="match status" value="1"/>
</dbReference>
<dbReference type="RefSeq" id="WP_176279449.1">
    <property type="nucleotide sequence ID" value="NZ_JABWMH010000002.1"/>
</dbReference>
<sequence length="327" mass="35947">MEKEVANSPPDSERLQRLASVYAAEGDLASAKRTIDRALALFPDDNDVKMANANILLWQGRLKQSRLQADDVARHYPDYPGLAEFRTALERVQDDRAARLIGAAVNVGVADVSFPLRNDQTWTTQVVSASFRLSDSGSLTTTIDMEQREQSDVRLVAEYAHRLDNGFVSIGVAATPNADFREKWSVRAAGKYNVSRSLSIVADGKLADYSTNMVVAVGAGLEYRPAPDFFLTARTINLFGGGENYRFGGVLRGDYRPEGKVGFFVLAAEYPDAEADGTRQLRSFAGGMVVPLGQGWTLRLTGEDDRRENSYHRRAVNVGIAWRFGGS</sequence>
<proteinExistence type="predicted"/>
<dbReference type="Gene3D" id="1.25.40.10">
    <property type="entry name" value="Tetratricopeptide repeat domain"/>
    <property type="match status" value="1"/>
</dbReference>
<reference evidence="2 3" key="1">
    <citation type="submission" date="2020-06" db="EMBL/GenBank/DDBJ databases">
        <authorList>
            <person name="Kim S.-J."/>
            <person name="Park S.-J."/>
        </authorList>
    </citation>
    <scope>NUCLEOTIDE SEQUENCE [LARGE SCALE GENOMIC DNA]</scope>
    <source>
        <strain evidence="2 3">SW-151</strain>
    </source>
</reference>
<comment type="caution">
    <text evidence="2">The sequence shown here is derived from an EMBL/GenBank/DDBJ whole genome shotgun (WGS) entry which is preliminary data.</text>
</comment>